<name>A0A4R4YAR3_9PSEU</name>
<keyword evidence="1" id="KW-0597">Phosphoprotein</keyword>
<dbReference type="Proteomes" id="UP000294947">
    <property type="component" value="Unassembled WGS sequence"/>
</dbReference>
<evidence type="ECO:0000259" key="2">
    <source>
        <dbReference type="PROSITE" id="PS50006"/>
    </source>
</evidence>
<dbReference type="PROSITE" id="PS50006">
    <property type="entry name" value="FHA_DOMAIN"/>
    <property type="match status" value="1"/>
</dbReference>
<reference evidence="3 4" key="1">
    <citation type="submission" date="2019-03" db="EMBL/GenBank/DDBJ databases">
        <title>Draft genome sequences of novel Actinobacteria.</title>
        <authorList>
            <person name="Sahin N."/>
            <person name="Ay H."/>
            <person name="Saygin H."/>
        </authorList>
    </citation>
    <scope>NUCLEOTIDE SEQUENCE [LARGE SCALE GENOMIC DNA]</scope>
    <source>
        <strain evidence="3 4">7K502</strain>
    </source>
</reference>
<proteinExistence type="predicted"/>
<dbReference type="PANTHER" id="PTHR23308">
    <property type="entry name" value="NUCLEAR INHIBITOR OF PROTEIN PHOSPHATASE-1"/>
    <property type="match status" value="1"/>
</dbReference>
<dbReference type="InterPro" id="IPR008984">
    <property type="entry name" value="SMAD_FHA_dom_sf"/>
</dbReference>
<dbReference type="OrthoDB" id="3691759at2"/>
<gene>
    <name evidence="3" type="ORF">E1288_32030</name>
</gene>
<dbReference type="SMART" id="SM00240">
    <property type="entry name" value="FHA"/>
    <property type="match status" value="1"/>
</dbReference>
<feature type="domain" description="FHA" evidence="2">
    <location>
        <begin position="58"/>
        <end position="107"/>
    </location>
</feature>
<evidence type="ECO:0000313" key="3">
    <source>
        <dbReference type="EMBL" id="TDD41641.1"/>
    </source>
</evidence>
<dbReference type="AlphaFoldDB" id="A0A4R4YAR3"/>
<dbReference type="EMBL" id="SMKW01000056">
    <property type="protein sequence ID" value="TDD41641.1"/>
    <property type="molecule type" value="Genomic_DNA"/>
</dbReference>
<comment type="caution">
    <text evidence="3">The sequence shown here is derived from an EMBL/GenBank/DDBJ whole genome shotgun (WGS) entry which is preliminary data.</text>
</comment>
<evidence type="ECO:0000313" key="4">
    <source>
        <dbReference type="Proteomes" id="UP000294947"/>
    </source>
</evidence>
<evidence type="ECO:0000256" key="1">
    <source>
        <dbReference type="ARBA" id="ARBA00022553"/>
    </source>
</evidence>
<dbReference type="Pfam" id="PF00498">
    <property type="entry name" value="FHA"/>
    <property type="match status" value="1"/>
</dbReference>
<dbReference type="SUPFAM" id="SSF49879">
    <property type="entry name" value="SMAD/FHA domain"/>
    <property type="match status" value="1"/>
</dbReference>
<dbReference type="Gene3D" id="2.60.200.20">
    <property type="match status" value="1"/>
</dbReference>
<accession>A0A4R4YAR3</accession>
<sequence length="131" mass="14229">MMNDIRIDEPTRFWSVPATAGQQVPAPRAPEAQSGRARLVISRGPDAGTGFTIGMPRTTIGRGRDCDIVVDDVTVSHVHAELREEGGRWVLIDGGSLNGTYLNRLPVEAAVLADGDEIWVGKVRFTFRTDA</sequence>
<dbReference type="InterPro" id="IPR000253">
    <property type="entry name" value="FHA_dom"/>
</dbReference>
<organism evidence="3 4">
    <name type="scientific">Saccharopolyspora elongata</name>
    <dbReference type="NCBI Taxonomy" id="2530387"/>
    <lineage>
        <taxon>Bacteria</taxon>
        <taxon>Bacillati</taxon>
        <taxon>Actinomycetota</taxon>
        <taxon>Actinomycetes</taxon>
        <taxon>Pseudonocardiales</taxon>
        <taxon>Pseudonocardiaceae</taxon>
        <taxon>Saccharopolyspora</taxon>
    </lineage>
</organism>
<protein>
    <submittedName>
        <fullName evidence="3">FHA domain-containing protein</fullName>
    </submittedName>
</protein>
<keyword evidence="4" id="KW-1185">Reference proteome</keyword>
<dbReference type="InterPro" id="IPR050923">
    <property type="entry name" value="Cell_Proc_Reg/RNA_Proc"/>
</dbReference>